<dbReference type="Proteomes" id="UP000319663">
    <property type="component" value="Unassembled WGS sequence"/>
</dbReference>
<comment type="caution">
    <text evidence="2">The sequence shown here is derived from an EMBL/GenBank/DDBJ whole genome shotgun (WGS) entry which is preliminary data.</text>
</comment>
<dbReference type="InterPro" id="IPR025337">
    <property type="entry name" value="Questin_oxidase-like"/>
</dbReference>
<dbReference type="AlphaFoldDB" id="A0A507QU45"/>
<evidence type="ECO:0000256" key="1">
    <source>
        <dbReference type="ARBA" id="ARBA00023002"/>
    </source>
</evidence>
<name>A0A507QU45_MONPU</name>
<dbReference type="EMBL" id="VIFY01000102">
    <property type="protein sequence ID" value="TQB70590.1"/>
    <property type="molecule type" value="Genomic_DNA"/>
</dbReference>
<dbReference type="GO" id="GO:0016491">
    <property type="term" value="F:oxidoreductase activity"/>
    <property type="evidence" value="ECO:0007669"/>
    <property type="project" value="UniProtKB-KW"/>
</dbReference>
<dbReference type="Pfam" id="PF14027">
    <property type="entry name" value="Questin_oxidase"/>
    <property type="match status" value="1"/>
</dbReference>
<sequence>MPEARVTLDPKSTPGFIHASELTAESANAAVRALQSSRDYDIFTSDEPVQPGEPQEDASWDLDKEFKSPTEEPWHDRAWGRTGKNLAAISGRYQVHPGEDLERAAAEVINTSIYVTRAAMHPPHEFRVHLFILHVANASFWLQAFLQRASISRALKAWMVEDTGRLLTFMAAGVGMSALHHGETHTTISNEDTWGDAMRELRFPCGLSIHYQSCS</sequence>
<organism evidence="2 3">
    <name type="scientific">Monascus purpureus</name>
    <name type="common">Red mold</name>
    <name type="synonym">Monascus anka</name>
    <dbReference type="NCBI Taxonomy" id="5098"/>
    <lineage>
        <taxon>Eukaryota</taxon>
        <taxon>Fungi</taxon>
        <taxon>Dikarya</taxon>
        <taxon>Ascomycota</taxon>
        <taxon>Pezizomycotina</taxon>
        <taxon>Eurotiomycetes</taxon>
        <taxon>Eurotiomycetidae</taxon>
        <taxon>Eurotiales</taxon>
        <taxon>Aspergillaceae</taxon>
        <taxon>Monascus</taxon>
    </lineage>
</organism>
<evidence type="ECO:0000313" key="3">
    <source>
        <dbReference type="Proteomes" id="UP000319663"/>
    </source>
</evidence>
<keyword evidence="3" id="KW-1185">Reference proteome</keyword>
<reference evidence="2 3" key="1">
    <citation type="submission" date="2019-06" db="EMBL/GenBank/DDBJ databases">
        <title>Wine fermentation using esterase from Monascus purpureus.</title>
        <authorList>
            <person name="Geng C."/>
            <person name="Zhang Y."/>
        </authorList>
    </citation>
    <scope>NUCLEOTIDE SEQUENCE [LARGE SCALE GENOMIC DNA]</scope>
    <source>
        <strain evidence="2">HQ1</strain>
    </source>
</reference>
<protein>
    <submittedName>
        <fullName evidence="2">Uncharacterized protein</fullName>
    </submittedName>
</protein>
<keyword evidence="1" id="KW-0560">Oxidoreductase</keyword>
<evidence type="ECO:0000313" key="2">
    <source>
        <dbReference type="EMBL" id="TQB70590.1"/>
    </source>
</evidence>
<dbReference type="STRING" id="5098.A0A507QU45"/>
<gene>
    <name evidence="2" type="ORF">MPDQ_000309</name>
</gene>
<proteinExistence type="predicted"/>
<accession>A0A507QU45</accession>